<evidence type="ECO:0000313" key="4">
    <source>
        <dbReference type="EMBL" id="MPL78489.1"/>
    </source>
</evidence>
<gene>
    <name evidence="4" type="ORF">SDC9_24358</name>
</gene>
<dbReference type="PANTHER" id="PTHR43278:SF2">
    <property type="entry name" value="IRON-SULFUR FLAVOPROTEIN"/>
    <property type="match status" value="1"/>
</dbReference>
<dbReference type="InterPro" id="IPR005025">
    <property type="entry name" value="FMN_Rdtase-like_dom"/>
</dbReference>
<comment type="caution">
    <text evidence="4">The sequence shown here is derived from an EMBL/GenBank/DDBJ whole genome shotgun (WGS) entry which is preliminary data.</text>
</comment>
<dbReference type="EMBL" id="VSSQ01000116">
    <property type="protein sequence ID" value="MPL78489.1"/>
    <property type="molecule type" value="Genomic_DNA"/>
</dbReference>
<organism evidence="4">
    <name type="scientific">bioreactor metagenome</name>
    <dbReference type="NCBI Taxonomy" id="1076179"/>
    <lineage>
        <taxon>unclassified sequences</taxon>
        <taxon>metagenomes</taxon>
        <taxon>ecological metagenomes</taxon>
    </lineage>
</organism>
<name>A0A644UHZ3_9ZZZZ</name>
<accession>A0A644UHZ3</accession>
<keyword evidence="1" id="KW-0285">Flavoprotein</keyword>
<dbReference type="SUPFAM" id="SSF52218">
    <property type="entry name" value="Flavoproteins"/>
    <property type="match status" value="1"/>
</dbReference>
<dbReference type="PANTHER" id="PTHR43278">
    <property type="entry name" value="NAD(P)H-DEPENDENT FMN-CONTAINING OXIDOREDUCTASE YWQN-RELATED"/>
    <property type="match status" value="1"/>
</dbReference>
<dbReference type="GO" id="GO:0016491">
    <property type="term" value="F:oxidoreductase activity"/>
    <property type="evidence" value="ECO:0007669"/>
    <property type="project" value="InterPro"/>
</dbReference>
<dbReference type="InterPro" id="IPR029039">
    <property type="entry name" value="Flavoprotein-like_sf"/>
</dbReference>
<keyword evidence="2" id="KW-0288">FMN</keyword>
<feature type="domain" description="NADPH-dependent FMN reductase-like" evidence="3">
    <location>
        <begin position="3"/>
        <end position="116"/>
    </location>
</feature>
<proteinExistence type="predicted"/>
<dbReference type="Pfam" id="PF03358">
    <property type="entry name" value="FMN_red"/>
    <property type="match status" value="1"/>
</dbReference>
<evidence type="ECO:0000256" key="2">
    <source>
        <dbReference type="ARBA" id="ARBA00022643"/>
    </source>
</evidence>
<reference evidence="4" key="1">
    <citation type="submission" date="2019-08" db="EMBL/GenBank/DDBJ databases">
        <authorList>
            <person name="Kucharzyk K."/>
            <person name="Murdoch R.W."/>
            <person name="Higgins S."/>
            <person name="Loffler F."/>
        </authorList>
    </citation>
    <scope>NUCLEOTIDE SEQUENCE</scope>
</reference>
<dbReference type="Gene3D" id="3.40.50.360">
    <property type="match status" value="1"/>
</dbReference>
<evidence type="ECO:0000259" key="3">
    <source>
        <dbReference type="Pfam" id="PF03358"/>
    </source>
</evidence>
<dbReference type="AlphaFoldDB" id="A0A644UHZ3"/>
<sequence>MKKIIAINGSPRKKGNTAILLNKALEGAKEQGAETELINLYDLNYKGCISCFACKRQGGKSYGKCICADELLPVLKKIEQADALILGSPIYFGTVTGEMRSFMERLLYPYLVYDEKGSTLFSKKIPTGFIYTMNVEEEKLKELGYEYNFKLNERFMKIIFGSSETLFVTDTYQFDDYSKYVAPKFNLAQKAQRRQREFPNDCLKAFAMGSRFIKGVEE</sequence>
<dbReference type="InterPro" id="IPR051796">
    <property type="entry name" value="ISF_SsuE-like"/>
</dbReference>
<evidence type="ECO:0000256" key="1">
    <source>
        <dbReference type="ARBA" id="ARBA00022630"/>
    </source>
</evidence>
<protein>
    <recommendedName>
        <fullName evidence="3">NADPH-dependent FMN reductase-like domain-containing protein</fullName>
    </recommendedName>
</protein>